<feature type="transmembrane region" description="Helical" evidence="6">
    <location>
        <begin position="54"/>
        <end position="77"/>
    </location>
</feature>
<name>A0A7W2AGD2_9BACL</name>
<dbReference type="EMBL" id="JACEIP010000001">
    <property type="protein sequence ID" value="MBA4541531.1"/>
    <property type="molecule type" value="Genomic_DNA"/>
</dbReference>
<dbReference type="InterPro" id="IPR036259">
    <property type="entry name" value="MFS_trans_sf"/>
</dbReference>
<feature type="domain" description="Major facilitator superfamily (MFS) profile" evidence="7">
    <location>
        <begin position="20"/>
        <end position="429"/>
    </location>
</feature>
<feature type="transmembrane region" description="Helical" evidence="6">
    <location>
        <begin position="339"/>
        <end position="362"/>
    </location>
</feature>
<feature type="transmembrane region" description="Helical" evidence="6">
    <location>
        <begin position="315"/>
        <end position="333"/>
    </location>
</feature>
<proteinExistence type="predicted"/>
<dbReference type="InterPro" id="IPR005828">
    <property type="entry name" value="MFS_sugar_transport-like"/>
</dbReference>
<protein>
    <submittedName>
        <fullName evidence="8">MFS transporter</fullName>
    </submittedName>
</protein>
<evidence type="ECO:0000259" key="7">
    <source>
        <dbReference type="PROSITE" id="PS50850"/>
    </source>
</evidence>
<gene>
    <name evidence="8" type="ORF">H1164_01235</name>
</gene>
<evidence type="ECO:0000256" key="6">
    <source>
        <dbReference type="SAM" id="Phobius"/>
    </source>
</evidence>
<evidence type="ECO:0000256" key="1">
    <source>
        <dbReference type="ARBA" id="ARBA00004651"/>
    </source>
</evidence>
<accession>A0A7W2AGD2</accession>
<organism evidence="8 9">
    <name type="scientific">Thermoactinomyces daqus</name>
    <dbReference type="NCBI Taxonomy" id="1329516"/>
    <lineage>
        <taxon>Bacteria</taxon>
        <taxon>Bacillati</taxon>
        <taxon>Bacillota</taxon>
        <taxon>Bacilli</taxon>
        <taxon>Bacillales</taxon>
        <taxon>Thermoactinomycetaceae</taxon>
        <taxon>Thermoactinomyces</taxon>
    </lineage>
</organism>
<evidence type="ECO:0000256" key="2">
    <source>
        <dbReference type="ARBA" id="ARBA00022448"/>
    </source>
</evidence>
<dbReference type="Gene3D" id="1.20.1250.20">
    <property type="entry name" value="MFS general substrate transporter like domains"/>
    <property type="match status" value="1"/>
</dbReference>
<feature type="transmembrane region" description="Helical" evidence="6">
    <location>
        <begin position="173"/>
        <end position="191"/>
    </location>
</feature>
<reference evidence="8 9" key="1">
    <citation type="submission" date="2020-07" db="EMBL/GenBank/DDBJ databases">
        <authorList>
            <person name="Feng H."/>
        </authorList>
    </citation>
    <scope>NUCLEOTIDE SEQUENCE [LARGE SCALE GENOMIC DNA]</scope>
    <source>
        <strain evidence="9">s-11</strain>
    </source>
</reference>
<feature type="transmembrane region" description="Helical" evidence="6">
    <location>
        <begin position="403"/>
        <end position="425"/>
    </location>
</feature>
<sequence>MSTKHSVVENAPLTSFHKRLTLYTSGGPFLDGYILSIIGVALTQIEPEFHLNAFWTGMIGASTLVGFFLGGLVFGYVTDLIGRHVMYTIDLVVIMIFSVWQAFADGPLELSILRFLLGIAVGADYPIATSLLAEFAPRKHRGGMLGVLQASWYLGALVAYLVGYLLLLLGSGAWRWMLASSALPAFILIFMRKGTPESPRWLLKKNRIREAREVLQEVYGTDADIHKWEAQGKKTRFNKLFQGGYLIRTTYIGLFWMITIIPSFAIYTFGPEIMESINLNKPELSFIGTAVISFFFFIGNIPALLLLYKIGRRPLIIVSFLVMALGLLLVGLFPKGPIWITIIGFVIYAFFTGGPSVLTWIYPNELFPTEVRATAVGVATAISRVGSFIGTFLLPYALRSIGIGPTVLIGAGLTFIGVLISIAWAPETKGKTLAEASTVE</sequence>
<dbReference type="Proteomes" id="UP000530514">
    <property type="component" value="Unassembled WGS sequence"/>
</dbReference>
<dbReference type="InterPro" id="IPR005829">
    <property type="entry name" value="Sugar_transporter_CS"/>
</dbReference>
<keyword evidence="9" id="KW-1185">Reference proteome</keyword>
<dbReference type="Pfam" id="PF00083">
    <property type="entry name" value="Sugar_tr"/>
    <property type="match status" value="1"/>
</dbReference>
<evidence type="ECO:0000256" key="4">
    <source>
        <dbReference type="ARBA" id="ARBA00022989"/>
    </source>
</evidence>
<dbReference type="GO" id="GO:0005886">
    <property type="term" value="C:plasma membrane"/>
    <property type="evidence" value="ECO:0007669"/>
    <property type="project" value="UniProtKB-SubCell"/>
</dbReference>
<dbReference type="AlphaFoldDB" id="A0A7W2AGD2"/>
<feature type="transmembrane region" description="Helical" evidence="6">
    <location>
        <begin position="374"/>
        <end position="397"/>
    </location>
</feature>
<evidence type="ECO:0000256" key="5">
    <source>
        <dbReference type="ARBA" id="ARBA00023136"/>
    </source>
</evidence>
<dbReference type="OrthoDB" id="9783823at2"/>
<comment type="subcellular location">
    <subcellularLocation>
        <location evidence="1">Cell membrane</location>
        <topology evidence="1">Multi-pass membrane protein</topology>
    </subcellularLocation>
</comment>
<dbReference type="PROSITE" id="PS00217">
    <property type="entry name" value="SUGAR_TRANSPORT_2"/>
    <property type="match status" value="1"/>
</dbReference>
<dbReference type="PANTHER" id="PTHR23511">
    <property type="entry name" value="SYNAPTIC VESICLE GLYCOPROTEIN 2"/>
    <property type="match status" value="1"/>
</dbReference>
<evidence type="ECO:0000256" key="3">
    <source>
        <dbReference type="ARBA" id="ARBA00022692"/>
    </source>
</evidence>
<feature type="transmembrane region" description="Helical" evidence="6">
    <location>
        <begin position="115"/>
        <end position="133"/>
    </location>
</feature>
<keyword evidence="4 6" id="KW-1133">Transmembrane helix</keyword>
<dbReference type="CDD" id="cd17316">
    <property type="entry name" value="MFS_SV2_like"/>
    <property type="match status" value="1"/>
</dbReference>
<keyword evidence="2" id="KW-0813">Transport</keyword>
<feature type="transmembrane region" description="Helical" evidence="6">
    <location>
        <begin position="286"/>
        <end position="308"/>
    </location>
</feature>
<evidence type="ECO:0000313" key="8">
    <source>
        <dbReference type="EMBL" id="MBA4541531.1"/>
    </source>
</evidence>
<dbReference type="GO" id="GO:0022857">
    <property type="term" value="F:transmembrane transporter activity"/>
    <property type="evidence" value="ECO:0007669"/>
    <property type="project" value="InterPro"/>
</dbReference>
<dbReference type="PROSITE" id="PS50850">
    <property type="entry name" value="MFS"/>
    <property type="match status" value="1"/>
</dbReference>
<feature type="transmembrane region" description="Helical" evidence="6">
    <location>
        <begin position="145"/>
        <end position="167"/>
    </location>
</feature>
<feature type="transmembrane region" description="Helical" evidence="6">
    <location>
        <begin position="245"/>
        <end position="266"/>
    </location>
</feature>
<dbReference type="PANTHER" id="PTHR23511:SF34">
    <property type="entry name" value="SYNAPTIC VESICLE GLYCOPROTEIN 2"/>
    <property type="match status" value="1"/>
</dbReference>
<evidence type="ECO:0000313" key="9">
    <source>
        <dbReference type="Proteomes" id="UP000530514"/>
    </source>
</evidence>
<feature type="transmembrane region" description="Helical" evidence="6">
    <location>
        <begin position="84"/>
        <end position="103"/>
    </location>
</feature>
<feature type="transmembrane region" description="Helical" evidence="6">
    <location>
        <begin position="20"/>
        <end position="42"/>
    </location>
</feature>
<dbReference type="InterPro" id="IPR020846">
    <property type="entry name" value="MFS_dom"/>
</dbReference>
<comment type="caution">
    <text evidence="8">The sequence shown here is derived from an EMBL/GenBank/DDBJ whole genome shotgun (WGS) entry which is preliminary data.</text>
</comment>
<dbReference type="SUPFAM" id="SSF103473">
    <property type="entry name" value="MFS general substrate transporter"/>
    <property type="match status" value="1"/>
</dbReference>
<keyword evidence="5 6" id="KW-0472">Membrane</keyword>
<keyword evidence="3 6" id="KW-0812">Transmembrane</keyword>